<comment type="pathway">
    <text evidence="3">Cofactor biosynthesis; tetrahydrofolate biosynthesis; 7,8-dihydrofolate from 2-amino-4-hydroxy-6-hydroxymethyl-7,8-dihydropteridine diphosphate and 4-aminobenzoate: step 1/2.</text>
</comment>
<dbReference type="PANTHER" id="PTHR20941">
    <property type="entry name" value="FOLATE SYNTHESIS PROTEINS"/>
    <property type="match status" value="1"/>
</dbReference>
<evidence type="ECO:0000256" key="2">
    <source>
        <dbReference type="ARBA" id="ARBA00001946"/>
    </source>
</evidence>
<evidence type="ECO:0000256" key="7">
    <source>
        <dbReference type="ARBA" id="ARBA00022842"/>
    </source>
</evidence>
<evidence type="ECO:0000313" key="10">
    <source>
        <dbReference type="EMBL" id="SVA57787.1"/>
    </source>
</evidence>
<reference evidence="10" key="1">
    <citation type="submission" date="2018-05" db="EMBL/GenBank/DDBJ databases">
        <authorList>
            <person name="Lanie J.A."/>
            <person name="Ng W.-L."/>
            <person name="Kazmierczak K.M."/>
            <person name="Andrzejewski T.M."/>
            <person name="Davidsen T.M."/>
            <person name="Wayne K.J."/>
            <person name="Tettelin H."/>
            <person name="Glass J.I."/>
            <person name="Rusch D."/>
            <person name="Podicherti R."/>
            <person name="Tsui H.-C.T."/>
            <person name="Winkler M.E."/>
        </authorList>
    </citation>
    <scope>NUCLEOTIDE SEQUENCE</scope>
</reference>
<dbReference type="Gene3D" id="3.20.20.20">
    <property type="entry name" value="Dihydropteroate synthase-like"/>
    <property type="match status" value="1"/>
</dbReference>
<organism evidence="10">
    <name type="scientific">marine metagenome</name>
    <dbReference type="NCBI Taxonomy" id="408172"/>
    <lineage>
        <taxon>unclassified sequences</taxon>
        <taxon>metagenomes</taxon>
        <taxon>ecological metagenomes</taxon>
    </lineage>
</organism>
<evidence type="ECO:0000259" key="9">
    <source>
        <dbReference type="PROSITE" id="PS50972"/>
    </source>
</evidence>
<evidence type="ECO:0000256" key="4">
    <source>
        <dbReference type="ARBA" id="ARBA00012458"/>
    </source>
</evidence>
<dbReference type="GO" id="GO:0004156">
    <property type="term" value="F:dihydropteroate synthase activity"/>
    <property type="evidence" value="ECO:0007669"/>
    <property type="project" value="UniProtKB-EC"/>
</dbReference>
<dbReference type="PROSITE" id="PS00793">
    <property type="entry name" value="DHPS_2"/>
    <property type="match status" value="1"/>
</dbReference>
<dbReference type="InterPro" id="IPR006390">
    <property type="entry name" value="DHP_synth_dom"/>
</dbReference>
<dbReference type="EMBL" id="UINC01013362">
    <property type="protein sequence ID" value="SVA57787.1"/>
    <property type="molecule type" value="Genomic_DNA"/>
</dbReference>
<protein>
    <recommendedName>
        <fullName evidence="4">dihydropteroate synthase</fullName>
        <ecNumber evidence="4">2.5.1.15</ecNumber>
    </recommendedName>
</protein>
<dbReference type="InterPro" id="IPR011005">
    <property type="entry name" value="Dihydropteroate_synth-like_sf"/>
</dbReference>
<feature type="domain" description="Pterin-binding" evidence="9">
    <location>
        <begin position="21"/>
        <end position="273"/>
    </location>
</feature>
<keyword evidence="5" id="KW-0808">Transferase</keyword>
<dbReference type="InterPro" id="IPR045031">
    <property type="entry name" value="DHP_synth-like"/>
</dbReference>
<evidence type="ECO:0000256" key="5">
    <source>
        <dbReference type="ARBA" id="ARBA00022679"/>
    </source>
</evidence>
<accession>A0A381X0U4</accession>
<keyword evidence="6" id="KW-0479">Metal-binding</keyword>
<dbReference type="Pfam" id="PF00809">
    <property type="entry name" value="Pterin_bind"/>
    <property type="match status" value="1"/>
</dbReference>
<dbReference type="SUPFAM" id="SSF51717">
    <property type="entry name" value="Dihydropteroate synthetase-like"/>
    <property type="match status" value="1"/>
</dbReference>
<dbReference type="EC" id="2.5.1.15" evidence="4"/>
<gene>
    <name evidence="10" type="ORF">METZ01_LOCUS110641</name>
</gene>
<dbReference type="AlphaFoldDB" id="A0A381X0U4"/>
<dbReference type="InterPro" id="IPR000489">
    <property type="entry name" value="Pterin-binding_dom"/>
</dbReference>
<evidence type="ECO:0000256" key="3">
    <source>
        <dbReference type="ARBA" id="ARBA00004763"/>
    </source>
</evidence>
<dbReference type="PROSITE" id="PS50972">
    <property type="entry name" value="PTERIN_BINDING"/>
    <property type="match status" value="1"/>
</dbReference>
<evidence type="ECO:0000256" key="1">
    <source>
        <dbReference type="ARBA" id="ARBA00000012"/>
    </source>
</evidence>
<dbReference type="PANTHER" id="PTHR20941:SF1">
    <property type="entry name" value="FOLIC ACID SYNTHESIS PROTEIN FOL1"/>
    <property type="match status" value="1"/>
</dbReference>
<dbReference type="CDD" id="cd00739">
    <property type="entry name" value="DHPS"/>
    <property type="match status" value="1"/>
</dbReference>
<dbReference type="PROSITE" id="PS00792">
    <property type="entry name" value="DHPS_1"/>
    <property type="match status" value="1"/>
</dbReference>
<dbReference type="FunFam" id="3.20.20.20:FF:000006">
    <property type="entry name" value="Dihydropteroate synthase"/>
    <property type="match status" value="1"/>
</dbReference>
<proteinExistence type="predicted"/>
<comment type="catalytic activity">
    <reaction evidence="1">
        <text>(7,8-dihydropterin-6-yl)methyl diphosphate + 4-aminobenzoate = 7,8-dihydropteroate + diphosphate</text>
        <dbReference type="Rhea" id="RHEA:19949"/>
        <dbReference type="ChEBI" id="CHEBI:17836"/>
        <dbReference type="ChEBI" id="CHEBI:17839"/>
        <dbReference type="ChEBI" id="CHEBI:33019"/>
        <dbReference type="ChEBI" id="CHEBI:72950"/>
        <dbReference type="EC" id="2.5.1.15"/>
    </reaction>
</comment>
<dbReference type="NCBIfam" id="TIGR01496">
    <property type="entry name" value="DHPS"/>
    <property type="match status" value="1"/>
</dbReference>
<keyword evidence="8" id="KW-0289">Folate biosynthesis</keyword>
<evidence type="ECO:0000256" key="6">
    <source>
        <dbReference type="ARBA" id="ARBA00022723"/>
    </source>
</evidence>
<sequence length="289" mass="30630">MAKAARTPAHSPIVGITAPWPLIMGIINVTPDSFHDGGRQDSATAIEHGRKLAAEGAAILDVGGESTRPGADDLSIGVELSRIIPVIEMLARDGFVVSVDTRKPEVMRQAVAAGANMINDVTALRHEPQSLTAAAGLDVPVVLMHSRGKPSDMQSLLDYDNLVADVHDDLSMQIQACVAAGITRDRLIVDPGIGFAKDAEQSAMLLANLDRLHDLGLPVLIGASRKSFIGHLTETPCSEDRLPGSIAAALWAAQQGAAILRVHDVAETVQALALFRTLCYKDFNNNTAE</sequence>
<dbReference type="GO" id="GO:0046656">
    <property type="term" value="P:folic acid biosynthetic process"/>
    <property type="evidence" value="ECO:0007669"/>
    <property type="project" value="UniProtKB-KW"/>
</dbReference>
<evidence type="ECO:0000256" key="8">
    <source>
        <dbReference type="ARBA" id="ARBA00022909"/>
    </source>
</evidence>
<dbReference type="GO" id="GO:0046872">
    <property type="term" value="F:metal ion binding"/>
    <property type="evidence" value="ECO:0007669"/>
    <property type="project" value="UniProtKB-KW"/>
</dbReference>
<name>A0A381X0U4_9ZZZZ</name>
<dbReference type="GO" id="GO:0046654">
    <property type="term" value="P:tetrahydrofolate biosynthetic process"/>
    <property type="evidence" value="ECO:0007669"/>
    <property type="project" value="TreeGrafter"/>
</dbReference>
<dbReference type="GO" id="GO:0005829">
    <property type="term" value="C:cytosol"/>
    <property type="evidence" value="ECO:0007669"/>
    <property type="project" value="TreeGrafter"/>
</dbReference>
<comment type="cofactor">
    <cofactor evidence="2">
        <name>Mg(2+)</name>
        <dbReference type="ChEBI" id="CHEBI:18420"/>
    </cofactor>
</comment>
<keyword evidence="7" id="KW-0460">Magnesium</keyword>